<evidence type="ECO:0000256" key="3">
    <source>
        <dbReference type="ARBA" id="ARBA00022676"/>
    </source>
</evidence>
<dbReference type="GO" id="GO:0005886">
    <property type="term" value="C:plasma membrane"/>
    <property type="evidence" value="ECO:0007669"/>
    <property type="project" value="UniProtKB-SubCell"/>
</dbReference>
<keyword evidence="3" id="KW-0328">Glycosyltransferase</keyword>
<feature type="domain" description="Glycosyltransferase 2-like" evidence="6">
    <location>
        <begin position="5"/>
        <end position="108"/>
    </location>
</feature>
<comment type="subcellular location">
    <subcellularLocation>
        <location evidence="1">Cell membrane</location>
    </subcellularLocation>
</comment>
<dbReference type="GO" id="GO:0016757">
    <property type="term" value="F:glycosyltransferase activity"/>
    <property type="evidence" value="ECO:0007669"/>
    <property type="project" value="UniProtKB-KW"/>
</dbReference>
<proteinExistence type="predicted"/>
<evidence type="ECO:0000313" key="8">
    <source>
        <dbReference type="Proteomes" id="UP000295479"/>
    </source>
</evidence>
<dbReference type="PANTHER" id="PTHR43646:SF2">
    <property type="entry name" value="GLYCOSYLTRANSFERASE 2-LIKE DOMAIN-CONTAINING PROTEIN"/>
    <property type="match status" value="1"/>
</dbReference>
<dbReference type="EMBL" id="SMFK01000010">
    <property type="protein sequence ID" value="TDD95543.1"/>
    <property type="molecule type" value="Genomic_DNA"/>
</dbReference>
<evidence type="ECO:0000256" key="1">
    <source>
        <dbReference type="ARBA" id="ARBA00004236"/>
    </source>
</evidence>
<dbReference type="Proteomes" id="UP000295479">
    <property type="component" value="Unassembled WGS sequence"/>
</dbReference>
<keyword evidence="8" id="KW-1185">Reference proteome</keyword>
<dbReference type="InterPro" id="IPR029044">
    <property type="entry name" value="Nucleotide-diphossugar_trans"/>
</dbReference>
<organism evidence="7 8">
    <name type="scientific">Flavobacterium cellulosilyticum</name>
    <dbReference type="NCBI Taxonomy" id="2541731"/>
    <lineage>
        <taxon>Bacteria</taxon>
        <taxon>Pseudomonadati</taxon>
        <taxon>Bacteroidota</taxon>
        <taxon>Flavobacteriia</taxon>
        <taxon>Flavobacteriales</taxon>
        <taxon>Flavobacteriaceae</taxon>
        <taxon>Flavobacterium</taxon>
    </lineage>
</organism>
<keyword evidence="4 7" id="KW-0808">Transferase</keyword>
<keyword evidence="2" id="KW-1003">Cell membrane</keyword>
<dbReference type="InterPro" id="IPR001173">
    <property type="entry name" value="Glyco_trans_2-like"/>
</dbReference>
<dbReference type="Gene3D" id="3.90.550.10">
    <property type="entry name" value="Spore Coat Polysaccharide Biosynthesis Protein SpsA, Chain A"/>
    <property type="match status" value="1"/>
</dbReference>
<name>A0A4R5CBF9_9FLAO</name>
<keyword evidence="5" id="KW-0472">Membrane</keyword>
<evidence type="ECO:0000256" key="5">
    <source>
        <dbReference type="ARBA" id="ARBA00023136"/>
    </source>
</evidence>
<dbReference type="AlphaFoldDB" id="A0A4R5CBF9"/>
<dbReference type="NCBIfam" id="TIGR04283">
    <property type="entry name" value="glyco_like_mftF"/>
    <property type="match status" value="1"/>
</dbReference>
<protein>
    <submittedName>
        <fullName evidence="7">Glycosyltransferase</fullName>
    </submittedName>
</protein>
<comment type="caution">
    <text evidence="7">The sequence shown here is derived from an EMBL/GenBank/DDBJ whole genome shotgun (WGS) entry which is preliminary data.</text>
</comment>
<accession>A0A4R5CBF9</accession>
<dbReference type="CDD" id="cd02522">
    <property type="entry name" value="GT_2_like_a"/>
    <property type="match status" value="1"/>
</dbReference>
<dbReference type="Pfam" id="PF00535">
    <property type="entry name" value="Glycos_transf_2"/>
    <property type="match status" value="1"/>
</dbReference>
<evidence type="ECO:0000313" key="7">
    <source>
        <dbReference type="EMBL" id="TDD95543.1"/>
    </source>
</evidence>
<evidence type="ECO:0000256" key="4">
    <source>
        <dbReference type="ARBA" id="ARBA00022679"/>
    </source>
</evidence>
<reference evidence="7 8" key="1">
    <citation type="submission" date="2019-03" db="EMBL/GenBank/DDBJ databases">
        <title>Flavobacterium AR-3-4 sp. nov. isolated from arctic soil.</title>
        <authorList>
            <person name="Chaudhary D.K."/>
        </authorList>
    </citation>
    <scope>NUCLEOTIDE SEQUENCE [LARGE SCALE GENOMIC DNA]</scope>
    <source>
        <strain evidence="7 8">AR-3-4</strain>
    </source>
</reference>
<gene>
    <name evidence="7" type="ORF">E0F76_13845</name>
</gene>
<sequence>MNKISILIPIFNEVDAIHRLLLHIENTISKTIDYEIIVVDGGSTDGSQKEIQNHENVILVTSEKGRAKQLNSGAKIASGTVLYFLHCDSFPPENFDLYIVEQVKNGYKSGCFRMKFDHLHPVLFVSQWFTRINHISCRGGDQSLFVTKELFTEIGGYNELYIIYEDNEIVKRLYQKGKFVVISRDLITSARRYLINGVWKLQYLFAVIHLKRRLGHSAESMLDYYKKKIK</sequence>
<dbReference type="PANTHER" id="PTHR43646">
    <property type="entry name" value="GLYCOSYLTRANSFERASE"/>
    <property type="match status" value="1"/>
</dbReference>
<evidence type="ECO:0000259" key="6">
    <source>
        <dbReference type="Pfam" id="PF00535"/>
    </source>
</evidence>
<dbReference type="OrthoDB" id="9810303at2"/>
<evidence type="ECO:0000256" key="2">
    <source>
        <dbReference type="ARBA" id="ARBA00022475"/>
    </source>
</evidence>
<dbReference type="InterPro" id="IPR026461">
    <property type="entry name" value="Trfase_2_rSAM/seldom_assoc"/>
</dbReference>
<dbReference type="RefSeq" id="WP_132007208.1">
    <property type="nucleotide sequence ID" value="NZ_SMFK01000010.1"/>
</dbReference>
<dbReference type="SUPFAM" id="SSF53448">
    <property type="entry name" value="Nucleotide-diphospho-sugar transferases"/>
    <property type="match status" value="1"/>
</dbReference>